<name>A0A917WIG9_9ACTN</name>
<evidence type="ECO:0000256" key="5">
    <source>
        <dbReference type="ARBA" id="ARBA00022989"/>
    </source>
</evidence>
<evidence type="ECO:0000256" key="6">
    <source>
        <dbReference type="ARBA" id="ARBA00023136"/>
    </source>
</evidence>
<evidence type="ECO:0000256" key="1">
    <source>
        <dbReference type="ARBA" id="ARBA00004651"/>
    </source>
</evidence>
<comment type="subcellular location">
    <subcellularLocation>
        <location evidence="1">Cell membrane</location>
        <topology evidence="1">Multi-pass membrane protein</topology>
    </subcellularLocation>
</comment>
<evidence type="ECO:0000313" key="9">
    <source>
        <dbReference type="Proteomes" id="UP000655208"/>
    </source>
</evidence>
<dbReference type="AlphaFoldDB" id="A0A917WIG9"/>
<keyword evidence="5 7" id="KW-1133">Transmembrane helix</keyword>
<feature type="transmembrane region" description="Helical" evidence="7">
    <location>
        <begin position="59"/>
        <end position="85"/>
    </location>
</feature>
<feature type="transmembrane region" description="Helical" evidence="7">
    <location>
        <begin position="216"/>
        <end position="233"/>
    </location>
</feature>
<accession>A0A917WIG9</accession>
<feature type="transmembrane region" description="Helical" evidence="7">
    <location>
        <begin position="164"/>
        <end position="182"/>
    </location>
</feature>
<dbReference type="Pfam" id="PF03773">
    <property type="entry name" value="ArsP_1"/>
    <property type="match status" value="1"/>
</dbReference>
<organism evidence="8 9">
    <name type="scientific">Nakamurella endophytica</name>
    <dbReference type="NCBI Taxonomy" id="1748367"/>
    <lineage>
        <taxon>Bacteria</taxon>
        <taxon>Bacillati</taxon>
        <taxon>Actinomycetota</taxon>
        <taxon>Actinomycetes</taxon>
        <taxon>Nakamurellales</taxon>
        <taxon>Nakamurellaceae</taxon>
        <taxon>Nakamurella</taxon>
    </lineage>
</organism>
<evidence type="ECO:0000313" key="8">
    <source>
        <dbReference type="EMBL" id="GGM06663.1"/>
    </source>
</evidence>
<reference evidence="8" key="1">
    <citation type="journal article" date="2014" name="Int. J. Syst. Evol. Microbiol.">
        <title>Complete genome sequence of Corynebacterium casei LMG S-19264T (=DSM 44701T), isolated from a smear-ripened cheese.</title>
        <authorList>
            <consortium name="US DOE Joint Genome Institute (JGI-PGF)"/>
            <person name="Walter F."/>
            <person name="Albersmeier A."/>
            <person name="Kalinowski J."/>
            <person name="Ruckert C."/>
        </authorList>
    </citation>
    <scope>NUCLEOTIDE SEQUENCE</scope>
    <source>
        <strain evidence="8">CGMCC 4.7308</strain>
    </source>
</reference>
<gene>
    <name evidence="8" type="ORF">GCM10011594_28420</name>
</gene>
<evidence type="ECO:0000256" key="2">
    <source>
        <dbReference type="ARBA" id="ARBA00006386"/>
    </source>
</evidence>
<dbReference type="GO" id="GO:0005886">
    <property type="term" value="C:plasma membrane"/>
    <property type="evidence" value="ECO:0007669"/>
    <property type="project" value="UniProtKB-SubCell"/>
</dbReference>
<evidence type="ECO:0000256" key="7">
    <source>
        <dbReference type="SAM" id="Phobius"/>
    </source>
</evidence>
<evidence type="ECO:0000256" key="3">
    <source>
        <dbReference type="ARBA" id="ARBA00022475"/>
    </source>
</evidence>
<evidence type="ECO:0000256" key="4">
    <source>
        <dbReference type="ARBA" id="ARBA00022692"/>
    </source>
</evidence>
<dbReference type="InterPro" id="IPR052923">
    <property type="entry name" value="UPF0718"/>
</dbReference>
<feature type="transmembrane region" description="Helical" evidence="7">
    <location>
        <begin position="271"/>
        <end position="295"/>
    </location>
</feature>
<protein>
    <submittedName>
        <fullName evidence="8">Permease</fullName>
    </submittedName>
</protein>
<feature type="transmembrane region" description="Helical" evidence="7">
    <location>
        <begin position="245"/>
        <end position="265"/>
    </location>
</feature>
<reference evidence="8" key="2">
    <citation type="submission" date="2020-09" db="EMBL/GenBank/DDBJ databases">
        <authorList>
            <person name="Sun Q."/>
            <person name="Zhou Y."/>
        </authorList>
    </citation>
    <scope>NUCLEOTIDE SEQUENCE</scope>
    <source>
        <strain evidence="8">CGMCC 4.7308</strain>
    </source>
</reference>
<proteinExistence type="inferred from homology"/>
<dbReference type="PANTHER" id="PTHR34184:SF4">
    <property type="entry name" value="UPF0718 PROTEIN YCGR"/>
    <property type="match status" value="1"/>
</dbReference>
<sequence length="339" mass="35661">MTSVHQDRDTEPPAGTAHRRRWRPGSLEILGLVLLLALLLRDPLQRWSKVLPSGWSTVFVAICVQATPFLVLGVLVSGVIAAFVPARFFTAVLPRRAALAVPVAGVCGIALPGCECGSVPIADRLMDRGVRPSAALAFLLSAPAINPVVLVATAVAFTAEPRMVWARLVAGLATAVVVGGVWERLGRPEWLRPRVRRPVGDAQGWPAFVDAVRGDFTQAAGFLVIGAAAAATLQTVVPRAFMEHVGGSVVLSILAMAVLAFVLALCSESDAFVAASFATIPVVGKLVFLTVGPAVDVKLVAMQSGTFGRRFAVRFAPLTFVVAVVVGTVTGLLFFGGWR</sequence>
<dbReference type="RefSeq" id="WP_229674437.1">
    <property type="nucleotide sequence ID" value="NZ_BMNA01000005.1"/>
</dbReference>
<comment type="caution">
    <text evidence="8">The sequence shown here is derived from an EMBL/GenBank/DDBJ whole genome shotgun (WGS) entry which is preliminary data.</text>
</comment>
<feature type="transmembrane region" description="Helical" evidence="7">
    <location>
        <begin position="21"/>
        <end position="39"/>
    </location>
</feature>
<feature type="transmembrane region" description="Helical" evidence="7">
    <location>
        <begin position="134"/>
        <end position="157"/>
    </location>
</feature>
<dbReference type="EMBL" id="BMNA01000005">
    <property type="protein sequence ID" value="GGM06663.1"/>
    <property type="molecule type" value="Genomic_DNA"/>
</dbReference>
<keyword evidence="6 7" id="KW-0472">Membrane</keyword>
<dbReference type="PANTHER" id="PTHR34184">
    <property type="entry name" value="UPF0718 PROTEIN YCGR"/>
    <property type="match status" value="1"/>
</dbReference>
<keyword evidence="4 7" id="KW-0812">Transmembrane</keyword>
<dbReference type="InterPro" id="IPR005524">
    <property type="entry name" value="DUF318"/>
</dbReference>
<feature type="transmembrane region" description="Helical" evidence="7">
    <location>
        <begin position="315"/>
        <end position="338"/>
    </location>
</feature>
<feature type="transmembrane region" description="Helical" evidence="7">
    <location>
        <begin position="97"/>
        <end position="122"/>
    </location>
</feature>
<dbReference type="Proteomes" id="UP000655208">
    <property type="component" value="Unassembled WGS sequence"/>
</dbReference>
<keyword evidence="3" id="KW-1003">Cell membrane</keyword>
<comment type="similarity">
    <text evidence="2">Belongs to the UPF0718 family.</text>
</comment>
<keyword evidence="9" id="KW-1185">Reference proteome</keyword>